<protein>
    <submittedName>
        <fullName evidence="4">CheY chemotaxis protein or a CheY-like REC (Receiver) domain</fullName>
    </submittedName>
</protein>
<dbReference type="Proteomes" id="UP000199580">
    <property type="component" value="Unassembled WGS sequence"/>
</dbReference>
<evidence type="ECO:0000256" key="1">
    <source>
        <dbReference type="ARBA" id="ARBA00022553"/>
    </source>
</evidence>
<evidence type="ECO:0000259" key="3">
    <source>
        <dbReference type="PROSITE" id="PS50110"/>
    </source>
</evidence>
<dbReference type="Pfam" id="PF00072">
    <property type="entry name" value="Response_reg"/>
    <property type="match status" value="1"/>
</dbReference>
<dbReference type="SMART" id="SM00448">
    <property type="entry name" value="REC"/>
    <property type="match status" value="1"/>
</dbReference>
<evidence type="ECO:0000313" key="5">
    <source>
        <dbReference type="Proteomes" id="UP000199580"/>
    </source>
</evidence>
<dbReference type="STRING" id="1128970.SAMN04487935_0543"/>
<evidence type="ECO:0000256" key="2">
    <source>
        <dbReference type="PROSITE-ProRule" id="PRU00169"/>
    </source>
</evidence>
<evidence type="ECO:0000313" key="4">
    <source>
        <dbReference type="EMBL" id="SDJ28231.1"/>
    </source>
</evidence>
<dbReference type="InterPro" id="IPR011006">
    <property type="entry name" value="CheY-like_superfamily"/>
</dbReference>
<dbReference type="GO" id="GO:0000160">
    <property type="term" value="P:phosphorelay signal transduction system"/>
    <property type="evidence" value="ECO:0007669"/>
    <property type="project" value="InterPro"/>
</dbReference>
<dbReference type="PANTHER" id="PTHR44591:SF3">
    <property type="entry name" value="RESPONSE REGULATORY DOMAIN-CONTAINING PROTEIN"/>
    <property type="match status" value="1"/>
</dbReference>
<feature type="modified residue" description="4-aspartylphosphate" evidence="2">
    <location>
        <position position="59"/>
    </location>
</feature>
<reference evidence="4 5" key="1">
    <citation type="submission" date="2016-10" db="EMBL/GenBank/DDBJ databases">
        <authorList>
            <person name="de Groot N.N."/>
        </authorList>
    </citation>
    <scope>NUCLEOTIDE SEQUENCE [LARGE SCALE GENOMIC DNA]</scope>
    <source>
        <strain evidence="4 5">CGMCC 1.10076</strain>
    </source>
</reference>
<name>A0A1G8SG96_9FLAO</name>
<dbReference type="InterPro" id="IPR001789">
    <property type="entry name" value="Sig_transdc_resp-reg_receiver"/>
</dbReference>
<proteinExistence type="predicted"/>
<organism evidence="4 5">
    <name type="scientific">Flavobacterium noncentrifugens</name>
    <dbReference type="NCBI Taxonomy" id="1128970"/>
    <lineage>
        <taxon>Bacteria</taxon>
        <taxon>Pseudomonadati</taxon>
        <taxon>Bacteroidota</taxon>
        <taxon>Flavobacteriia</taxon>
        <taxon>Flavobacteriales</taxon>
        <taxon>Flavobacteriaceae</taxon>
        <taxon>Flavobacterium</taxon>
    </lineage>
</organism>
<dbReference type="InterPro" id="IPR050595">
    <property type="entry name" value="Bact_response_regulator"/>
</dbReference>
<dbReference type="PANTHER" id="PTHR44591">
    <property type="entry name" value="STRESS RESPONSE REGULATOR PROTEIN 1"/>
    <property type="match status" value="1"/>
</dbReference>
<keyword evidence="5" id="KW-1185">Reference proteome</keyword>
<gene>
    <name evidence="4" type="ORF">SAMN04487935_0543</name>
</gene>
<dbReference type="SUPFAM" id="SSF52172">
    <property type="entry name" value="CheY-like"/>
    <property type="match status" value="1"/>
</dbReference>
<keyword evidence="1 2" id="KW-0597">Phosphoprotein</keyword>
<dbReference type="PROSITE" id="PS50110">
    <property type="entry name" value="RESPONSE_REGULATORY"/>
    <property type="match status" value="1"/>
</dbReference>
<accession>A0A1G8SG96</accession>
<dbReference type="Gene3D" id="3.40.50.2300">
    <property type="match status" value="1"/>
</dbReference>
<dbReference type="RefSeq" id="WP_170227512.1">
    <property type="nucleotide sequence ID" value="NZ_BKAI01000002.1"/>
</dbReference>
<sequence length="148" mass="17069">MDNLQEPITLYYVDDDKDDLDIFEIALQPLTGRVVLFEIGADLLASLEMPHLPAIVFVDLNMSSFTGFQIIQYIRSKERLAKLPIVVLSTSIDFRTKQTCWELGADFCIAKPRQIHELTTALQYAINVDWTLRERSFASFQFVYEKKS</sequence>
<feature type="domain" description="Response regulatory" evidence="3">
    <location>
        <begin position="9"/>
        <end position="126"/>
    </location>
</feature>
<dbReference type="AlphaFoldDB" id="A0A1G8SG96"/>
<dbReference type="EMBL" id="FNEZ01000001">
    <property type="protein sequence ID" value="SDJ28231.1"/>
    <property type="molecule type" value="Genomic_DNA"/>
</dbReference>